<evidence type="ECO:0000256" key="4">
    <source>
        <dbReference type="ARBA" id="ARBA00022840"/>
    </source>
</evidence>
<evidence type="ECO:0000256" key="2">
    <source>
        <dbReference type="ARBA" id="ARBA00022598"/>
    </source>
</evidence>
<proteinExistence type="inferred from homology"/>
<dbReference type="PROSITE" id="PS00455">
    <property type="entry name" value="AMP_BINDING"/>
    <property type="match status" value="1"/>
</dbReference>
<feature type="domain" description="AMP-binding enzyme C-terminal" evidence="6">
    <location>
        <begin position="532"/>
        <end position="606"/>
    </location>
</feature>
<evidence type="ECO:0000259" key="6">
    <source>
        <dbReference type="Pfam" id="PF13193"/>
    </source>
</evidence>
<dbReference type="NCBIfam" id="NF002937">
    <property type="entry name" value="PRK03584.1"/>
    <property type="match status" value="1"/>
</dbReference>
<evidence type="ECO:0000256" key="3">
    <source>
        <dbReference type="ARBA" id="ARBA00022741"/>
    </source>
</evidence>
<keyword evidence="4" id="KW-0067">ATP-binding</keyword>
<evidence type="ECO:0000313" key="8">
    <source>
        <dbReference type="EMBL" id="GAA4537160.1"/>
    </source>
</evidence>
<dbReference type="SUPFAM" id="SSF56801">
    <property type="entry name" value="Acetyl-CoA synthetase-like"/>
    <property type="match status" value="1"/>
</dbReference>
<comment type="caution">
    <text evidence="8">The sequence shown here is derived from an EMBL/GenBank/DDBJ whole genome shotgun (WGS) entry which is preliminary data.</text>
</comment>
<dbReference type="RefSeq" id="WP_345412271.1">
    <property type="nucleotide sequence ID" value="NZ_BAABGT010000009.1"/>
</dbReference>
<feature type="domain" description="Acetyl-coenzyme A synthetase N-terminal" evidence="7">
    <location>
        <begin position="40"/>
        <end position="94"/>
    </location>
</feature>
<reference evidence="9" key="1">
    <citation type="journal article" date="2019" name="Int. J. Syst. Evol. Microbiol.">
        <title>The Global Catalogue of Microorganisms (GCM) 10K type strain sequencing project: providing services to taxonomists for standard genome sequencing and annotation.</title>
        <authorList>
            <consortium name="The Broad Institute Genomics Platform"/>
            <consortium name="The Broad Institute Genome Sequencing Center for Infectious Disease"/>
            <person name="Wu L."/>
            <person name="Ma J."/>
        </authorList>
    </citation>
    <scope>NUCLEOTIDE SEQUENCE [LARGE SCALE GENOMIC DNA]</scope>
    <source>
        <strain evidence="9">JCM 17906</strain>
    </source>
</reference>
<dbReference type="Pfam" id="PF00501">
    <property type="entry name" value="AMP-binding"/>
    <property type="match status" value="1"/>
</dbReference>
<dbReference type="NCBIfam" id="TIGR01217">
    <property type="entry name" value="ac_ac_CoA_syn"/>
    <property type="match status" value="1"/>
</dbReference>
<evidence type="ECO:0000313" key="9">
    <source>
        <dbReference type="Proteomes" id="UP001501598"/>
    </source>
</evidence>
<dbReference type="InterPro" id="IPR005914">
    <property type="entry name" value="Acac_CoA_synth"/>
</dbReference>
<sequence length="646" mass="69855">MDDGDHELLWSPTDATREAARITAFMEWLRRECGVGFEHYRDLWEWSVADLEAFWGSVASFFGATFATLPDRVLGDRTMPGATWFPGARLNYADHVLAADGDGPALVAVHEGGGVEEWGRDRLRDEVRGLAAYLREQGVEPGDRVVACLPNGPEAVVAFLATVSLGAVWAICGPEYGVAAITARFAQLKPAILVVGTGHTYNGRLHGRVAEMRELRAALPTVRAFVAVGEGLDEASPWQEAVATPGVLEPVPVAFDHPLWVLFSSGTTGVPKGIVHGHGGIVLEHLKFLGLHVDLGPRDRFFWHTSTSWMMWTIVVSGLLTGATVVLYDGSPTVRGEDRLWPIVAEQGVTVFGTSAAYLHGCMQAGLTPARELPLGGLRALHSTGSPLSADGFRWAHDQVGGHVPVVSGSGGTDVASGFVGGCPLLPVRLGEIPGPCLGVDVHAWNDLGETVVGEVGELVVTSPMPSMPLFFWNDPDGARYRSSYFDTFPGVWRHGDWIEFTEQGGAVIHGRSDATLNRQGVRMGTAEIYRAVEAFPEITEALVVGVEEPDGGYWLPLFVVMRPGWVLDDALRLRLAEAIRRDASPRHVPDDIVAVPGIPHTMTGKKLEIPVKRLLQGRAPAVEPDAVDDPELLTAFARLRRRPRV</sequence>
<dbReference type="PANTHER" id="PTHR42921">
    <property type="entry name" value="ACETOACETYL-COA SYNTHETASE"/>
    <property type="match status" value="1"/>
</dbReference>
<protein>
    <submittedName>
        <fullName evidence="8">Acetoacetate--CoA ligase</fullName>
    </submittedName>
</protein>
<dbReference type="InterPro" id="IPR000873">
    <property type="entry name" value="AMP-dep_synth/lig_dom"/>
</dbReference>
<evidence type="ECO:0000256" key="1">
    <source>
        <dbReference type="ARBA" id="ARBA00006432"/>
    </source>
</evidence>
<gene>
    <name evidence="8" type="ORF">GCM10023175_05290</name>
</gene>
<evidence type="ECO:0000259" key="5">
    <source>
        <dbReference type="Pfam" id="PF00501"/>
    </source>
</evidence>
<dbReference type="EMBL" id="BAABGT010000009">
    <property type="protein sequence ID" value="GAA4537160.1"/>
    <property type="molecule type" value="Genomic_DNA"/>
</dbReference>
<name>A0ABP8REU8_9PSEU</name>
<dbReference type="InterPro" id="IPR025110">
    <property type="entry name" value="AMP-bd_C"/>
</dbReference>
<dbReference type="InterPro" id="IPR032387">
    <property type="entry name" value="ACAS_N"/>
</dbReference>
<dbReference type="Pfam" id="PF16177">
    <property type="entry name" value="ACAS_N"/>
    <property type="match status" value="1"/>
</dbReference>
<dbReference type="PANTHER" id="PTHR42921:SF1">
    <property type="entry name" value="ACETOACETYL-COA SYNTHETASE"/>
    <property type="match status" value="1"/>
</dbReference>
<dbReference type="Pfam" id="PF13193">
    <property type="entry name" value="AMP-binding_C"/>
    <property type="match status" value="1"/>
</dbReference>
<keyword evidence="9" id="KW-1185">Reference proteome</keyword>
<dbReference type="GO" id="GO:0016874">
    <property type="term" value="F:ligase activity"/>
    <property type="evidence" value="ECO:0007669"/>
    <property type="project" value="UniProtKB-KW"/>
</dbReference>
<keyword evidence="3" id="KW-0547">Nucleotide-binding</keyword>
<dbReference type="Proteomes" id="UP001501598">
    <property type="component" value="Unassembled WGS sequence"/>
</dbReference>
<dbReference type="InterPro" id="IPR042099">
    <property type="entry name" value="ANL_N_sf"/>
</dbReference>
<organism evidence="8 9">
    <name type="scientific">Pseudonocardia xishanensis</name>
    <dbReference type="NCBI Taxonomy" id="630995"/>
    <lineage>
        <taxon>Bacteria</taxon>
        <taxon>Bacillati</taxon>
        <taxon>Actinomycetota</taxon>
        <taxon>Actinomycetes</taxon>
        <taxon>Pseudonocardiales</taxon>
        <taxon>Pseudonocardiaceae</taxon>
        <taxon>Pseudonocardia</taxon>
    </lineage>
</organism>
<feature type="domain" description="AMP-dependent synthetase/ligase" evidence="5">
    <location>
        <begin position="102"/>
        <end position="464"/>
    </location>
</feature>
<evidence type="ECO:0000259" key="7">
    <source>
        <dbReference type="Pfam" id="PF16177"/>
    </source>
</evidence>
<dbReference type="Gene3D" id="3.40.50.12780">
    <property type="entry name" value="N-terminal domain of ligase-like"/>
    <property type="match status" value="1"/>
</dbReference>
<dbReference type="Gene3D" id="3.30.300.30">
    <property type="match status" value="1"/>
</dbReference>
<keyword evidence="2 8" id="KW-0436">Ligase</keyword>
<comment type="similarity">
    <text evidence="1">Belongs to the ATP-dependent AMP-binding enzyme family.</text>
</comment>
<dbReference type="InterPro" id="IPR045851">
    <property type="entry name" value="AMP-bd_C_sf"/>
</dbReference>
<dbReference type="InterPro" id="IPR020845">
    <property type="entry name" value="AMP-binding_CS"/>
</dbReference>
<accession>A0ABP8REU8</accession>